<dbReference type="EMBL" id="CM008053">
    <property type="protein sequence ID" value="PAN43792.1"/>
    <property type="molecule type" value="Genomic_DNA"/>
</dbReference>
<organism evidence="1">
    <name type="scientific">Panicum hallii</name>
    <dbReference type="NCBI Taxonomy" id="206008"/>
    <lineage>
        <taxon>Eukaryota</taxon>
        <taxon>Viridiplantae</taxon>
        <taxon>Streptophyta</taxon>
        <taxon>Embryophyta</taxon>
        <taxon>Tracheophyta</taxon>
        <taxon>Spermatophyta</taxon>
        <taxon>Magnoliopsida</taxon>
        <taxon>Liliopsida</taxon>
        <taxon>Poales</taxon>
        <taxon>Poaceae</taxon>
        <taxon>PACMAD clade</taxon>
        <taxon>Panicoideae</taxon>
        <taxon>Panicodae</taxon>
        <taxon>Paniceae</taxon>
        <taxon>Panicinae</taxon>
        <taxon>Panicum</taxon>
        <taxon>Panicum sect. Panicum</taxon>
    </lineage>
</organism>
<protein>
    <submittedName>
        <fullName evidence="1">Uncharacterized protein</fullName>
    </submittedName>
</protein>
<gene>
    <name evidence="1" type="ORF">PAHAL_8G264100</name>
</gene>
<accession>A0A2S3IFZ9</accession>
<name>A0A2S3IFZ9_9POAL</name>
<reference evidence="1" key="1">
    <citation type="submission" date="2018-04" db="EMBL/GenBank/DDBJ databases">
        <title>WGS assembly of Panicum hallii.</title>
        <authorList>
            <person name="Lovell J."/>
            <person name="Jenkins J."/>
            <person name="Lowry D."/>
            <person name="Mamidi S."/>
            <person name="Sreedasyam A."/>
            <person name="Weng X."/>
            <person name="Barry K."/>
            <person name="Bonette J."/>
            <person name="Campitelli B."/>
            <person name="Daum C."/>
            <person name="Gordon S."/>
            <person name="Gould B."/>
            <person name="Lipzen A."/>
            <person name="Macqueen A."/>
            <person name="Palacio-Mejia J."/>
            <person name="Plott C."/>
            <person name="Shakirov E."/>
            <person name="Shu S."/>
            <person name="Yoshinaga Y."/>
            <person name="Zane M."/>
            <person name="Rokhsar D."/>
            <person name="Grimwood J."/>
            <person name="Schmutz J."/>
            <person name="Juenger T."/>
        </authorList>
    </citation>
    <scope>NUCLEOTIDE SEQUENCE [LARGE SCALE GENOMIC DNA]</scope>
    <source>
        <strain evidence="1">FIL2</strain>
    </source>
</reference>
<sequence>MRPRELQHRGLRCGVLRCTGYGRAPNTLAEFALNQFNFAIQWRRRARRRQAWQRRSRTSWKRWRLGISGRRRRRRLGAFWSINFKKHCESFIIS</sequence>
<proteinExistence type="predicted"/>
<dbReference type="AlphaFoldDB" id="A0A2S3IFZ9"/>
<evidence type="ECO:0000313" key="1">
    <source>
        <dbReference type="EMBL" id="PAN43792.1"/>
    </source>
</evidence>
<dbReference type="Gramene" id="PAN43792">
    <property type="protein sequence ID" value="PAN43792"/>
    <property type="gene ID" value="PAHAL_8G264100"/>
</dbReference>
<dbReference type="Proteomes" id="UP000243499">
    <property type="component" value="Chromosome 8"/>
</dbReference>